<dbReference type="PANTHER" id="PTHR43759">
    <property type="entry name" value="TREHALOSE TRANSPORT SYSTEM PERMEASE PROTEIN SUGA"/>
    <property type="match status" value="1"/>
</dbReference>
<dbReference type="PROSITE" id="PS50928">
    <property type="entry name" value="ABC_TM1"/>
    <property type="match status" value="1"/>
</dbReference>
<organism evidence="8 9">
    <name type="scientific">Plantactinospora siamensis</name>
    <dbReference type="NCBI Taxonomy" id="555372"/>
    <lineage>
        <taxon>Bacteria</taxon>
        <taxon>Bacillati</taxon>
        <taxon>Actinomycetota</taxon>
        <taxon>Actinomycetes</taxon>
        <taxon>Micromonosporales</taxon>
        <taxon>Micromonosporaceae</taxon>
        <taxon>Plantactinospora</taxon>
    </lineage>
</organism>
<evidence type="ECO:0000256" key="2">
    <source>
        <dbReference type="ARBA" id="ARBA00022692"/>
    </source>
</evidence>
<comment type="caution">
    <text evidence="8">The sequence shown here is derived from an EMBL/GenBank/DDBJ whole genome shotgun (WGS) entry which is preliminary data.</text>
</comment>
<accession>A0ABV6NXU3</accession>
<feature type="compositionally biased region" description="Basic residues" evidence="6">
    <location>
        <begin position="343"/>
        <end position="352"/>
    </location>
</feature>
<evidence type="ECO:0000256" key="5">
    <source>
        <dbReference type="RuleBase" id="RU363032"/>
    </source>
</evidence>
<dbReference type="InterPro" id="IPR035906">
    <property type="entry name" value="MetI-like_sf"/>
</dbReference>
<evidence type="ECO:0000256" key="3">
    <source>
        <dbReference type="ARBA" id="ARBA00022989"/>
    </source>
</evidence>
<feature type="transmembrane region" description="Helical" evidence="5">
    <location>
        <begin position="152"/>
        <end position="175"/>
    </location>
</feature>
<dbReference type="SUPFAM" id="SSF161098">
    <property type="entry name" value="MetI-like"/>
    <property type="match status" value="1"/>
</dbReference>
<feature type="transmembrane region" description="Helical" evidence="5">
    <location>
        <begin position="307"/>
        <end position="330"/>
    </location>
</feature>
<keyword evidence="4 5" id="KW-0472">Membrane</keyword>
<name>A0ABV6NXU3_9ACTN</name>
<dbReference type="Gene3D" id="1.10.3720.10">
    <property type="entry name" value="MetI-like"/>
    <property type="match status" value="1"/>
</dbReference>
<evidence type="ECO:0000256" key="6">
    <source>
        <dbReference type="SAM" id="MobiDB-lite"/>
    </source>
</evidence>
<comment type="similarity">
    <text evidence="5">Belongs to the binding-protein-dependent transport system permease family.</text>
</comment>
<dbReference type="InterPro" id="IPR052730">
    <property type="entry name" value="Sugar_ABC_transporter"/>
</dbReference>
<feature type="transmembrane region" description="Helical" evidence="5">
    <location>
        <begin position="249"/>
        <end position="267"/>
    </location>
</feature>
<feature type="transmembrane region" description="Helical" evidence="5">
    <location>
        <begin position="279"/>
        <end position="301"/>
    </location>
</feature>
<keyword evidence="9" id="KW-1185">Reference proteome</keyword>
<evidence type="ECO:0000256" key="1">
    <source>
        <dbReference type="ARBA" id="ARBA00004141"/>
    </source>
</evidence>
<feature type="transmembrane region" description="Helical" evidence="5">
    <location>
        <begin position="36"/>
        <end position="56"/>
    </location>
</feature>
<evidence type="ECO:0000313" key="9">
    <source>
        <dbReference type="Proteomes" id="UP001589894"/>
    </source>
</evidence>
<feature type="region of interest" description="Disordered" evidence="6">
    <location>
        <begin position="340"/>
        <end position="367"/>
    </location>
</feature>
<keyword evidence="5" id="KW-0813">Transport</keyword>
<dbReference type="Proteomes" id="UP001589894">
    <property type="component" value="Unassembled WGS sequence"/>
</dbReference>
<feature type="compositionally biased region" description="Low complexity" evidence="6">
    <location>
        <begin position="353"/>
        <end position="367"/>
    </location>
</feature>
<dbReference type="CDD" id="cd06261">
    <property type="entry name" value="TM_PBP2"/>
    <property type="match status" value="1"/>
</dbReference>
<protein>
    <submittedName>
        <fullName evidence="8">Carbohydrate ABC transporter permease</fullName>
    </submittedName>
</protein>
<dbReference type="RefSeq" id="WP_377339534.1">
    <property type="nucleotide sequence ID" value="NZ_JBHLUE010000011.1"/>
</dbReference>
<feature type="transmembrane region" description="Helical" evidence="5">
    <location>
        <begin position="205"/>
        <end position="229"/>
    </location>
</feature>
<feature type="region of interest" description="Disordered" evidence="6">
    <location>
        <begin position="1"/>
        <end position="28"/>
    </location>
</feature>
<comment type="subcellular location">
    <subcellularLocation>
        <location evidence="5">Cell membrane</location>
        <topology evidence="5">Multi-pass membrane protein</topology>
    </subcellularLocation>
    <subcellularLocation>
        <location evidence="1">Membrane</location>
        <topology evidence="1">Multi-pass membrane protein</topology>
    </subcellularLocation>
</comment>
<proteinExistence type="inferred from homology"/>
<feature type="domain" description="ABC transmembrane type-1" evidence="7">
    <location>
        <begin position="118"/>
        <end position="329"/>
    </location>
</feature>
<dbReference type="EMBL" id="JBHLUE010000011">
    <property type="protein sequence ID" value="MFC0565605.1"/>
    <property type="molecule type" value="Genomic_DNA"/>
</dbReference>
<evidence type="ECO:0000313" key="8">
    <source>
        <dbReference type="EMBL" id="MFC0565605.1"/>
    </source>
</evidence>
<dbReference type="Pfam" id="PF00528">
    <property type="entry name" value="BPD_transp_1"/>
    <property type="match status" value="1"/>
</dbReference>
<evidence type="ECO:0000256" key="4">
    <source>
        <dbReference type="ARBA" id="ARBA00023136"/>
    </source>
</evidence>
<dbReference type="InterPro" id="IPR000515">
    <property type="entry name" value="MetI-like"/>
</dbReference>
<gene>
    <name evidence="8" type="ORF">ACFFHU_15865</name>
</gene>
<feature type="transmembrane region" description="Helical" evidence="5">
    <location>
        <begin position="113"/>
        <end position="140"/>
    </location>
</feature>
<keyword evidence="3 5" id="KW-1133">Transmembrane helix</keyword>
<evidence type="ECO:0000259" key="7">
    <source>
        <dbReference type="PROSITE" id="PS50928"/>
    </source>
</evidence>
<keyword evidence="2 5" id="KW-0812">Transmembrane</keyword>
<reference evidence="8 9" key="1">
    <citation type="submission" date="2024-09" db="EMBL/GenBank/DDBJ databases">
        <authorList>
            <person name="Sun Q."/>
            <person name="Mori K."/>
        </authorList>
    </citation>
    <scope>NUCLEOTIDE SEQUENCE [LARGE SCALE GENOMIC DNA]</scope>
    <source>
        <strain evidence="8 9">TBRC 2205</strain>
    </source>
</reference>
<sequence length="367" mass="39447">MSSTTVDSVGATRGSQRNERNERRRKRLSSGEGRRAFFLVAPTIALLTLVIVYPLIKAIFLSFQKDSGLDKATGMFVEGGFAGVDNYKHWLLAQCGAAGGGTAPCPPGTIGALFWPALGTTLFFTVVTVAVEVVLGLWFATIMNRTFRGRGLVRAAILVPWAIPTAVTAKLWYFIFAYDGIANHVLGFVGIDPLLWTGDTWPSRFAVIIADVWKTTPFMALLILAGLQLIGSEVYEAASIDGSSRWQTFTRITLPMIKVPLMVAILFRTLDVLRIYDLPAILTGGGGGSGHATTTLSILVINQIRAGFHSASALSTIVFLIIAFVAFLFIRFGGADVVQRPPGSKRGRKKRATAPAAVAAEPTVEGN</sequence>
<dbReference type="PANTHER" id="PTHR43759:SF1">
    <property type="entry name" value="GLUCOSE IMPORT SYSTEM PERMEASE PROTEIN GLCT"/>
    <property type="match status" value="1"/>
</dbReference>